<dbReference type="Proteomes" id="UP000249720">
    <property type="component" value="Unassembled WGS sequence"/>
</dbReference>
<evidence type="ECO:0000256" key="4">
    <source>
        <dbReference type="ARBA" id="ARBA00022989"/>
    </source>
</evidence>
<dbReference type="InterPro" id="IPR001182">
    <property type="entry name" value="FtsW/RodA"/>
</dbReference>
<dbReference type="PROSITE" id="PS00428">
    <property type="entry name" value="FTSW_RODA_SPOVE"/>
    <property type="match status" value="1"/>
</dbReference>
<name>A0A2W7RJ00_9BACT</name>
<evidence type="ECO:0000313" key="10">
    <source>
        <dbReference type="Proteomes" id="UP000249720"/>
    </source>
</evidence>
<comment type="caution">
    <text evidence="9">The sequence shown here is derived from an EMBL/GenBank/DDBJ whole genome shotgun (WGS) entry which is preliminary data.</text>
</comment>
<keyword evidence="10" id="KW-1185">Reference proteome</keyword>
<feature type="transmembrane region" description="Helical" evidence="8">
    <location>
        <begin position="388"/>
        <end position="415"/>
    </location>
</feature>
<dbReference type="InterPro" id="IPR018365">
    <property type="entry name" value="Cell_cycle_FtsW-rel_CS"/>
</dbReference>
<protein>
    <recommendedName>
        <fullName evidence="7">Cell wall polymerase</fullName>
    </recommendedName>
    <alternativeName>
        <fullName evidence="6">Peptidoglycan polymerase</fullName>
    </alternativeName>
</protein>
<evidence type="ECO:0000256" key="6">
    <source>
        <dbReference type="ARBA" id="ARBA00032370"/>
    </source>
</evidence>
<sequence length="451" mass="50301">MPKRYTATQTITPGIDWTVVILYLILVSIGILCIFMVEYKPNTDVLATFISGKTNYSKQLIFAGVCMVAAIFILLTDSKIYTAFANLSYTFGIILMLATFVIGRSINGSKSWIPIGGGFNLQPAELCKIFTALALAKYLSRQETDFSKIKSQLIGGAIAMAPAVLSVFQNETGLALVYLSFFIVMYREGLPPGLLIFGLSFGVLVIATLIVEPNILAIVLTAIAIITIYILRKQFKRNRRLLTIIIVLWALSVGIQRFAVPYIFNNVFQCYQSTRIYSMVGKDYDCSKNHHHTNANKANYKPPRKPDDYNVRQSKIAIGSGGIWGKGFLKGTQTRGKYVPEQHTDFIFTSLGEAFGLVGSIIFLLIYLFLLLRIIVIAERQRSTFSRVYAYSVASILFFHIVVNVCMTIGLFPIIGIPLPLISYGGSSLLTFTILIFIMLRLDADRQMVLR</sequence>
<evidence type="ECO:0000256" key="7">
    <source>
        <dbReference type="ARBA" id="ARBA00033270"/>
    </source>
</evidence>
<organism evidence="9 10">
    <name type="scientific">Hydrotalea sandarakina</name>
    <dbReference type="NCBI Taxonomy" id="1004304"/>
    <lineage>
        <taxon>Bacteria</taxon>
        <taxon>Pseudomonadati</taxon>
        <taxon>Bacteroidota</taxon>
        <taxon>Chitinophagia</taxon>
        <taxon>Chitinophagales</taxon>
        <taxon>Chitinophagaceae</taxon>
        <taxon>Hydrotalea</taxon>
    </lineage>
</organism>
<feature type="transmembrane region" description="Helical" evidence="8">
    <location>
        <begin position="20"/>
        <end position="39"/>
    </location>
</feature>
<dbReference type="GO" id="GO:0005886">
    <property type="term" value="C:plasma membrane"/>
    <property type="evidence" value="ECO:0007669"/>
    <property type="project" value="TreeGrafter"/>
</dbReference>
<dbReference type="NCBIfam" id="NF037961">
    <property type="entry name" value="RodA_shape"/>
    <property type="match status" value="1"/>
</dbReference>
<feature type="transmembrane region" description="Helical" evidence="8">
    <location>
        <begin position="157"/>
        <end position="184"/>
    </location>
</feature>
<feature type="transmembrane region" description="Helical" evidence="8">
    <location>
        <begin position="241"/>
        <end position="264"/>
    </location>
</feature>
<feature type="transmembrane region" description="Helical" evidence="8">
    <location>
        <begin position="354"/>
        <end position="376"/>
    </location>
</feature>
<evidence type="ECO:0000313" key="9">
    <source>
        <dbReference type="EMBL" id="PZX60828.1"/>
    </source>
</evidence>
<evidence type="ECO:0000256" key="8">
    <source>
        <dbReference type="SAM" id="Phobius"/>
    </source>
</evidence>
<evidence type="ECO:0000256" key="2">
    <source>
        <dbReference type="ARBA" id="ARBA00022692"/>
    </source>
</evidence>
<dbReference type="GO" id="GO:0051301">
    <property type="term" value="P:cell division"/>
    <property type="evidence" value="ECO:0007669"/>
    <property type="project" value="InterPro"/>
</dbReference>
<dbReference type="Pfam" id="PF01098">
    <property type="entry name" value="FTSW_RODA_SPOVE"/>
    <property type="match status" value="2"/>
</dbReference>
<dbReference type="EMBL" id="QKZV01000008">
    <property type="protein sequence ID" value="PZX60828.1"/>
    <property type="molecule type" value="Genomic_DNA"/>
</dbReference>
<keyword evidence="5 8" id="KW-0472">Membrane</keyword>
<dbReference type="OrthoDB" id="9768187at2"/>
<feature type="transmembrane region" description="Helical" evidence="8">
    <location>
        <begin position="196"/>
        <end position="229"/>
    </location>
</feature>
<feature type="transmembrane region" description="Helical" evidence="8">
    <location>
        <begin position="82"/>
        <end position="102"/>
    </location>
</feature>
<keyword evidence="4 8" id="KW-1133">Transmembrane helix</keyword>
<evidence type="ECO:0000256" key="5">
    <source>
        <dbReference type="ARBA" id="ARBA00023136"/>
    </source>
</evidence>
<keyword evidence="2 8" id="KW-0812">Transmembrane</keyword>
<dbReference type="PANTHER" id="PTHR30474:SF1">
    <property type="entry name" value="PEPTIDOGLYCAN GLYCOSYLTRANSFERASE MRDB"/>
    <property type="match status" value="1"/>
</dbReference>
<proteinExistence type="predicted"/>
<accession>A0A2W7RJ00</accession>
<reference evidence="9 10" key="1">
    <citation type="submission" date="2018-06" db="EMBL/GenBank/DDBJ databases">
        <title>Genomic Encyclopedia of Archaeal and Bacterial Type Strains, Phase II (KMG-II): from individual species to whole genera.</title>
        <authorList>
            <person name="Goeker M."/>
        </authorList>
    </citation>
    <scope>NUCLEOTIDE SEQUENCE [LARGE SCALE GENOMIC DNA]</scope>
    <source>
        <strain evidence="9 10">DSM 23241</strain>
    </source>
</reference>
<gene>
    <name evidence="9" type="ORF">LX80_02312</name>
</gene>
<dbReference type="GO" id="GO:0008360">
    <property type="term" value="P:regulation of cell shape"/>
    <property type="evidence" value="ECO:0007669"/>
    <property type="project" value="UniProtKB-KW"/>
</dbReference>
<keyword evidence="3" id="KW-0133">Cell shape</keyword>
<dbReference type="GO" id="GO:0032153">
    <property type="term" value="C:cell division site"/>
    <property type="evidence" value="ECO:0007669"/>
    <property type="project" value="TreeGrafter"/>
</dbReference>
<feature type="transmembrane region" description="Helical" evidence="8">
    <location>
        <begin position="60"/>
        <end position="76"/>
    </location>
</feature>
<evidence type="ECO:0000256" key="1">
    <source>
        <dbReference type="ARBA" id="ARBA00004141"/>
    </source>
</evidence>
<dbReference type="PANTHER" id="PTHR30474">
    <property type="entry name" value="CELL CYCLE PROTEIN"/>
    <property type="match status" value="1"/>
</dbReference>
<dbReference type="AlphaFoldDB" id="A0A2W7RJ00"/>
<dbReference type="RefSeq" id="WP_111296632.1">
    <property type="nucleotide sequence ID" value="NZ_QKZV01000008.1"/>
</dbReference>
<comment type="subcellular location">
    <subcellularLocation>
        <location evidence="1">Membrane</location>
        <topology evidence="1">Multi-pass membrane protein</topology>
    </subcellularLocation>
</comment>
<evidence type="ECO:0000256" key="3">
    <source>
        <dbReference type="ARBA" id="ARBA00022960"/>
    </source>
</evidence>
<feature type="transmembrane region" description="Helical" evidence="8">
    <location>
        <begin position="421"/>
        <end position="442"/>
    </location>
</feature>
<dbReference type="GO" id="GO:0015648">
    <property type="term" value="F:lipid-linked peptidoglycan transporter activity"/>
    <property type="evidence" value="ECO:0007669"/>
    <property type="project" value="TreeGrafter"/>
</dbReference>